<sequence length="254" mass="28328">MSQRRKLTRVEANELSWALKKKKKHAGRAAGSRSNPNLTSKAAATAQTQKTSAPKEKKAIPIYIPGKDKPLMNTELAVVSSAKKETAKTTKDHEDLVFHAGTFVSATALQQEKAKARAQAQREERKANQANAKAASKASNFNLESDEEFNVAKLGKAQLRMLERYNVEPGKEAEFFAQQAAAKKAKKATRQAENSPNMAEQEDRRIKTRDYKAGRNADYVRTQAAAEKSISAKRKQKEQLSGEELLDLWENTQW</sequence>
<evidence type="ECO:0000256" key="3">
    <source>
        <dbReference type="SAM" id="MobiDB-lite"/>
    </source>
</evidence>
<feature type="compositionally biased region" description="Low complexity" evidence="3">
    <location>
        <begin position="128"/>
        <end position="139"/>
    </location>
</feature>
<dbReference type="AlphaFoldDB" id="A0A3A1YRY1"/>
<keyword evidence="2" id="KW-0690">Ribosome biogenesis</keyword>
<dbReference type="EMBL" id="NRJG01000028">
    <property type="protein sequence ID" value="RIY39690.1"/>
    <property type="molecule type" value="Genomic_DNA"/>
</dbReference>
<feature type="compositionally biased region" description="Low complexity" evidence="3">
    <location>
        <begin position="39"/>
        <end position="52"/>
    </location>
</feature>
<evidence type="ECO:0000256" key="1">
    <source>
        <dbReference type="ARBA" id="ARBA00022468"/>
    </source>
</evidence>
<dbReference type="GO" id="GO:0005096">
    <property type="term" value="F:GTPase activator activity"/>
    <property type="evidence" value="ECO:0007669"/>
    <property type="project" value="UniProtKB-KW"/>
</dbReference>
<feature type="region of interest" description="Disordered" evidence="3">
    <location>
        <begin position="183"/>
        <end position="219"/>
    </location>
</feature>
<dbReference type="GO" id="GO:0042254">
    <property type="term" value="P:ribosome biogenesis"/>
    <property type="evidence" value="ECO:0007669"/>
    <property type="project" value="UniProtKB-KW"/>
</dbReference>
<feature type="compositionally biased region" description="Basic and acidic residues" evidence="3">
    <location>
        <begin position="114"/>
        <end position="127"/>
    </location>
</feature>
<feature type="compositionally biased region" description="Basic and acidic residues" evidence="3">
    <location>
        <begin position="201"/>
        <end position="215"/>
    </location>
</feature>
<dbReference type="OrthoDB" id="5677193at2"/>
<keyword evidence="1" id="KW-0343">GTPase activation</keyword>
<proteinExistence type="predicted"/>
<evidence type="ECO:0000256" key="2">
    <source>
        <dbReference type="ARBA" id="ARBA00022517"/>
    </source>
</evidence>
<gene>
    <name evidence="4" type="ORF">CKF58_01715</name>
</gene>
<keyword evidence="5" id="KW-1185">Reference proteome</keyword>
<dbReference type="Proteomes" id="UP000265916">
    <property type="component" value="Unassembled WGS sequence"/>
</dbReference>
<feature type="region of interest" description="Disordered" evidence="3">
    <location>
        <begin position="114"/>
        <end position="139"/>
    </location>
</feature>
<dbReference type="Pfam" id="PF04220">
    <property type="entry name" value="YihI"/>
    <property type="match status" value="1"/>
</dbReference>
<reference evidence="4 5" key="1">
    <citation type="submission" date="2017-08" db="EMBL/GenBank/DDBJ databases">
        <title>Reclassification of Bisgaard taxon 37 and 44.</title>
        <authorList>
            <person name="Christensen H."/>
        </authorList>
    </citation>
    <scope>NUCLEOTIDE SEQUENCE [LARGE SCALE GENOMIC DNA]</scope>
    <source>
        <strain evidence="4 5">111</strain>
    </source>
</reference>
<dbReference type="RefSeq" id="WP_119530264.1">
    <property type="nucleotide sequence ID" value="NZ_JBHSSP010000037.1"/>
</dbReference>
<accession>A0A3A1YRY1</accession>
<comment type="caution">
    <text evidence="4">The sequence shown here is derived from an EMBL/GenBank/DDBJ whole genome shotgun (WGS) entry which is preliminary data.</text>
</comment>
<protein>
    <submittedName>
        <fullName evidence="4">Uncharacterized protein</fullName>
    </submittedName>
</protein>
<dbReference type="InterPro" id="IPR007336">
    <property type="entry name" value="YihI"/>
</dbReference>
<feature type="region of interest" description="Disordered" evidence="3">
    <location>
        <begin position="19"/>
        <end position="66"/>
    </location>
</feature>
<name>A0A3A1YRY1_9GAMM</name>
<evidence type="ECO:0000313" key="4">
    <source>
        <dbReference type="EMBL" id="RIY39690.1"/>
    </source>
</evidence>
<evidence type="ECO:0000313" key="5">
    <source>
        <dbReference type="Proteomes" id="UP000265916"/>
    </source>
</evidence>
<organism evidence="4 5">
    <name type="scientific">Psittacicella hinzii</name>
    <dbReference type="NCBI Taxonomy" id="2028575"/>
    <lineage>
        <taxon>Bacteria</taxon>
        <taxon>Pseudomonadati</taxon>
        <taxon>Pseudomonadota</taxon>
        <taxon>Gammaproteobacteria</taxon>
        <taxon>Pasteurellales</taxon>
        <taxon>Psittacicellaceae</taxon>
        <taxon>Psittacicella</taxon>
    </lineage>
</organism>